<dbReference type="InterPro" id="IPR012910">
    <property type="entry name" value="Plug_dom"/>
</dbReference>
<evidence type="ECO:0000259" key="2">
    <source>
        <dbReference type="Pfam" id="PF07715"/>
    </source>
</evidence>
<reference evidence="3" key="1">
    <citation type="submission" date="2018-06" db="EMBL/GenBank/DDBJ databases">
        <authorList>
            <person name="Zhirakovskaya E."/>
        </authorList>
    </citation>
    <scope>NUCLEOTIDE SEQUENCE</scope>
</reference>
<dbReference type="InterPro" id="IPR039426">
    <property type="entry name" value="TonB-dep_rcpt-like"/>
</dbReference>
<dbReference type="Pfam" id="PF07715">
    <property type="entry name" value="Plug"/>
    <property type="match status" value="1"/>
</dbReference>
<dbReference type="InterPro" id="IPR023997">
    <property type="entry name" value="TonB-dep_OMP_SusC/RagA_CS"/>
</dbReference>
<dbReference type="PANTHER" id="PTHR30069">
    <property type="entry name" value="TONB-DEPENDENT OUTER MEMBRANE RECEPTOR"/>
    <property type="match status" value="1"/>
</dbReference>
<feature type="domain" description="TonB-dependent receptor plug" evidence="2">
    <location>
        <begin position="122"/>
        <end position="237"/>
    </location>
</feature>
<dbReference type="SUPFAM" id="SSF49464">
    <property type="entry name" value="Carboxypeptidase regulatory domain-like"/>
    <property type="match status" value="1"/>
</dbReference>
<evidence type="ECO:0000313" key="3">
    <source>
        <dbReference type="EMBL" id="VAW25971.1"/>
    </source>
</evidence>
<dbReference type="GO" id="GO:0015344">
    <property type="term" value="F:siderophore uptake transmembrane transporter activity"/>
    <property type="evidence" value="ECO:0007669"/>
    <property type="project" value="TreeGrafter"/>
</dbReference>
<dbReference type="GO" id="GO:0044718">
    <property type="term" value="P:siderophore transmembrane transport"/>
    <property type="evidence" value="ECO:0007669"/>
    <property type="project" value="TreeGrafter"/>
</dbReference>
<dbReference type="InterPro" id="IPR008969">
    <property type="entry name" value="CarboxyPept-like_regulatory"/>
</dbReference>
<dbReference type="AlphaFoldDB" id="A0A3B0U4N6"/>
<feature type="non-terminal residue" evidence="3">
    <location>
        <position position="345"/>
    </location>
</feature>
<evidence type="ECO:0000256" key="1">
    <source>
        <dbReference type="ARBA" id="ARBA00022729"/>
    </source>
</evidence>
<sequence>MKKYYRLISRMLFAIGLGLMFISSQSFAQSTSVSGTIKDTESGDPIPGVNVVVKGTSNGTVTDVDGNYTISVDKDAVLVYSFVGYATQEVTVGSQTTINLSMEMDISQLGEVVVIGYGEIKKDDATGSVLAIGKDDFNPGAVGSPQELLLGKAAGVVITSAGGAAGAGQTIRIRGGSSLRANNDPLIVIDGIPLESAGISGMANPLSTINPNDIETFTVLKDASATAIYGSRASNGVIIITTKQGSKDGKMLVSYNGNVQVGVANKKLEVFSGDEYRNLVQDRVDNYGFDAAALNGLGTANTDWQNEIYRNAISTDHNVALSGAIKSTPFRVSVGYTSQDGILKE</sequence>
<dbReference type="PROSITE" id="PS52016">
    <property type="entry name" value="TONB_DEPENDENT_REC_3"/>
    <property type="match status" value="1"/>
</dbReference>
<protein>
    <submittedName>
        <fullName evidence="3">Outer membrane TonB-dependent transporter, utilization system for glycans and polysaccharides (PUL), SusC family</fullName>
    </submittedName>
</protein>
<proteinExistence type="predicted"/>
<gene>
    <name evidence="3" type="ORF">MNBD_BACTEROID06-273</name>
</gene>
<dbReference type="EMBL" id="UOES01000044">
    <property type="protein sequence ID" value="VAW25971.1"/>
    <property type="molecule type" value="Genomic_DNA"/>
</dbReference>
<organism evidence="3">
    <name type="scientific">hydrothermal vent metagenome</name>
    <dbReference type="NCBI Taxonomy" id="652676"/>
    <lineage>
        <taxon>unclassified sequences</taxon>
        <taxon>metagenomes</taxon>
        <taxon>ecological metagenomes</taxon>
    </lineage>
</organism>
<dbReference type="FunFam" id="2.60.40.1120:FF:000003">
    <property type="entry name" value="Outer membrane protein Omp121"/>
    <property type="match status" value="1"/>
</dbReference>
<keyword evidence="1" id="KW-0732">Signal</keyword>
<dbReference type="Pfam" id="PF13715">
    <property type="entry name" value="CarbopepD_reg_2"/>
    <property type="match status" value="1"/>
</dbReference>
<dbReference type="Gene3D" id="2.170.130.10">
    <property type="entry name" value="TonB-dependent receptor, plug domain"/>
    <property type="match status" value="1"/>
</dbReference>
<name>A0A3B0U4N6_9ZZZZ</name>
<dbReference type="PANTHER" id="PTHR30069:SF29">
    <property type="entry name" value="HEMOGLOBIN AND HEMOGLOBIN-HAPTOGLOBIN-BINDING PROTEIN 1-RELATED"/>
    <property type="match status" value="1"/>
</dbReference>
<accession>A0A3B0U4N6</accession>
<dbReference type="SUPFAM" id="SSF56935">
    <property type="entry name" value="Porins"/>
    <property type="match status" value="1"/>
</dbReference>
<dbReference type="Gene3D" id="2.60.40.1120">
    <property type="entry name" value="Carboxypeptidase-like, regulatory domain"/>
    <property type="match status" value="1"/>
</dbReference>
<dbReference type="InterPro" id="IPR037066">
    <property type="entry name" value="Plug_dom_sf"/>
</dbReference>
<dbReference type="NCBIfam" id="TIGR04057">
    <property type="entry name" value="SusC_RagA_signa"/>
    <property type="match status" value="1"/>
</dbReference>